<dbReference type="SUPFAM" id="SSF53756">
    <property type="entry name" value="UDP-Glycosyltransferase/glycogen phosphorylase"/>
    <property type="match status" value="1"/>
</dbReference>
<keyword evidence="2" id="KW-1185">Reference proteome</keyword>
<organism evidence="1 2">
    <name type="scientific">Nocardiopsis coralli</name>
    <dbReference type="NCBI Taxonomy" id="2772213"/>
    <lineage>
        <taxon>Bacteria</taxon>
        <taxon>Bacillati</taxon>
        <taxon>Actinomycetota</taxon>
        <taxon>Actinomycetes</taxon>
        <taxon>Streptosporangiales</taxon>
        <taxon>Nocardiopsidaceae</taxon>
        <taxon>Nocardiopsis</taxon>
    </lineage>
</organism>
<reference evidence="1 2" key="1">
    <citation type="submission" date="2020-09" db="EMBL/GenBank/DDBJ databases">
        <title>Diversity and distribution of actinomycetes associated with coral in the coast of Hainan.</title>
        <authorList>
            <person name="Li F."/>
        </authorList>
    </citation>
    <scope>NUCLEOTIDE SEQUENCE [LARGE SCALE GENOMIC DNA]</scope>
    <source>
        <strain evidence="1 2">HNM0947</strain>
    </source>
</reference>
<comment type="caution">
    <text evidence="1">The sequence shown here is derived from an EMBL/GenBank/DDBJ whole genome shotgun (WGS) entry which is preliminary data.</text>
</comment>
<gene>
    <name evidence="1" type="ORF">IDM40_04480</name>
</gene>
<dbReference type="EMBL" id="JADBGI010000003">
    <property type="protein sequence ID" value="MBE2997968.1"/>
    <property type="molecule type" value="Genomic_DNA"/>
</dbReference>
<protein>
    <submittedName>
        <fullName evidence="1">Uncharacterized protein</fullName>
    </submittedName>
</protein>
<accession>A0ABR9P298</accession>
<dbReference type="Proteomes" id="UP000806528">
    <property type="component" value="Unassembled WGS sequence"/>
</dbReference>
<evidence type="ECO:0000313" key="1">
    <source>
        <dbReference type="EMBL" id="MBE2997968.1"/>
    </source>
</evidence>
<evidence type="ECO:0000313" key="2">
    <source>
        <dbReference type="Proteomes" id="UP000806528"/>
    </source>
</evidence>
<name>A0ABR9P298_9ACTN</name>
<proteinExistence type="predicted"/>
<sequence length="395" mass="42565">MAPVTVRTQRTVALVVESGAADDRLRDLLPLFENDLRIQTVQIAGEGSRFAPSGRTALESSGGLVLPWNEALRHRFDLGVAAHNGHNSHLERISAPMLVLPHGMGFSGSVPPGPGFGPPLATPPTVDAVYSTLVRYGRVTPAALGVAHRNHKELVTRVVPEAEPICHVVGSTAYDRAVASASLREDFRRAAGVEDGQRLVVLSSTWGPNSLVGSGFHVVQRLMEELPRDHKAALLVHPGVWSAHGARQIQAWLASARARGLRILERRASWPSLLVAADAVLGDHGTTTFTAAALGKPVVLAGGSSPNTDPRSQARVMLENERWCGPEGSIVRQLDRAADERLPEKAELYAGLLTSEPGRSAELLRALIYRLLELPEPSHPAPTHCLPVPRFVEEW</sequence>